<accession>A0ACC0GJ81</accession>
<evidence type="ECO:0000313" key="1">
    <source>
        <dbReference type="EMBL" id="KAI8001019.1"/>
    </source>
</evidence>
<name>A0ACC0GJ81_9ERIC</name>
<gene>
    <name evidence="1" type="ORF">LOK49_LG09G01292</name>
</gene>
<proteinExistence type="predicted"/>
<organism evidence="1 2">
    <name type="scientific">Camellia lanceoleosa</name>
    <dbReference type="NCBI Taxonomy" id="1840588"/>
    <lineage>
        <taxon>Eukaryota</taxon>
        <taxon>Viridiplantae</taxon>
        <taxon>Streptophyta</taxon>
        <taxon>Embryophyta</taxon>
        <taxon>Tracheophyta</taxon>
        <taxon>Spermatophyta</taxon>
        <taxon>Magnoliopsida</taxon>
        <taxon>eudicotyledons</taxon>
        <taxon>Gunneridae</taxon>
        <taxon>Pentapetalae</taxon>
        <taxon>asterids</taxon>
        <taxon>Ericales</taxon>
        <taxon>Theaceae</taxon>
        <taxon>Camellia</taxon>
    </lineage>
</organism>
<sequence>MAILYWISQLVRSVMACLFLKVTTIAQHVPVHGIPPEMTGFGASILEGVRTFNFVYTVYVAGDPRRGPFGAIGPLAIKFIAMASLTSRLEHKMKPNALRAYLAEFISTFLFIFAAVGSDRSGSDSECICIVDTGLCSG</sequence>
<evidence type="ECO:0000313" key="2">
    <source>
        <dbReference type="Proteomes" id="UP001060215"/>
    </source>
</evidence>
<comment type="caution">
    <text evidence="1">The sequence shown here is derived from an EMBL/GenBank/DDBJ whole genome shotgun (WGS) entry which is preliminary data.</text>
</comment>
<protein>
    <submittedName>
        <fullName evidence="1">Aquaporin TIP5-1</fullName>
    </submittedName>
</protein>
<dbReference type="Proteomes" id="UP001060215">
    <property type="component" value="Chromosome 8"/>
</dbReference>
<dbReference type="EMBL" id="CM045765">
    <property type="protein sequence ID" value="KAI8001019.1"/>
    <property type="molecule type" value="Genomic_DNA"/>
</dbReference>
<reference evidence="1 2" key="1">
    <citation type="journal article" date="2022" name="Plant J.">
        <title>Chromosome-level genome of Camellia lanceoleosa provides a valuable resource for understanding genome evolution and self-incompatibility.</title>
        <authorList>
            <person name="Gong W."/>
            <person name="Xiao S."/>
            <person name="Wang L."/>
            <person name="Liao Z."/>
            <person name="Chang Y."/>
            <person name="Mo W."/>
            <person name="Hu G."/>
            <person name="Li W."/>
            <person name="Zhao G."/>
            <person name="Zhu H."/>
            <person name="Hu X."/>
            <person name="Ji K."/>
            <person name="Xiang X."/>
            <person name="Song Q."/>
            <person name="Yuan D."/>
            <person name="Jin S."/>
            <person name="Zhang L."/>
        </authorList>
    </citation>
    <scope>NUCLEOTIDE SEQUENCE [LARGE SCALE GENOMIC DNA]</scope>
    <source>
        <strain evidence="1">SQ_2022a</strain>
    </source>
</reference>
<keyword evidence="2" id="KW-1185">Reference proteome</keyword>